<dbReference type="NCBIfam" id="TIGR01252">
    <property type="entry name" value="acetolac_decarb"/>
    <property type="match status" value="1"/>
</dbReference>
<name>A0AA40C9G2_9PEZI</name>
<comment type="caution">
    <text evidence="9">The sequence shown here is derived from an EMBL/GenBank/DDBJ whole genome shotgun (WGS) entry which is preliminary data.</text>
</comment>
<sequence>MAAPNEFYQFSIISALMDGVASHGIPISSVLAHGDHGLGTFLQMNGEMIVLDGDVYQMKSDGTTTHIATPQDTITPFASVTRFQPTSTTRATVSSKQDLSALLTRLFPAAKNHFLAIRMDGVFKSVNVRTAGGQREPREKMPAVANRQTVHTFEAARGTIIGFRAPEYVMGINVAGDHMHFINEDRKSGGHILAFETEGDVDVKVAQLSKFHLDLPTEDDEFNEASLVGDAQGIHAVEG</sequence>
<dbReference type="CDD" id="cd17299">
    <property type="entry name" value="acetolactate_decarboxylase"/>
    <property type="match status" value="1"/>
</dbReference>
<reference evidence="9" key="1">
    <citation type="submission" date="2023-06" db="EMBL/GenBank/DDBJ databases">
        <title>Genome-scale phylogeny and comparative genomics of the fungal order Sordariales.</title>
        <authorList>
            <consortium name="Lawrence Berkeley National Laboratory"/>
            <person name="Hensen N."/>
            <person name="Bonometti L."/>
            <person name="Westerberg I."/>
            <person name="Brannstrom I.O."/>
            <person name="Guillou S."/>
            <person name="Cros-Aarteil S."/>
            <person name="Calhoun S."/>
            <person name="Haridas S."/>
            <person name="Kuo A."/>
            <person name="Mondo S."/>
            <person name="Pangilinan J."/>
            <person name="Riley R."/>
            <person name="LaButti K."/>
            <person name="Andreopoulos B."/>
            <person name="Lipzen A."/>
            <person name="Chen C."/>
            <person name="Yanf M."/>
            <person name="Daum C."/>
            <person name="Ng V."/>
            <person name="Clum A."/>
            <person name="Steindorff A."/>
            <person name="Ohm R."/>
            <person name="Martin F."/>
            <person name="Silar P."/>
            <person name="Natvig D."/>
            <person name="Lalanne C."/>
            <person name="Gautier V."/>
            <person name="Ament-velasquez S.L."/>
            <person name="Kruys A."/>
            <person name="Hutchinson M.I."/>
            <person name="Powell A.J."/>
            <person name="Barry K."/>
            <person name="Miller A.N."/>
            <person name="Grigoriev I.V."/>
            <person name="Debuchy R."/>
            <person name="Gladieux P."/>
            <person name="Thoren M.H."/>
            <person name="Johannesson H."/>
        </authorList>
    </citation>
    <scope>NUCLEOTIDE SEQUENCE</scope>
    <source>
        <strain evidence="9">SMH3391-2</strain>
    </source>
</reference>
<keyword evidence="6" id="KW-0210">Decarboxylase</keyword>
<dbReference type="PIRSF" id="PIRSF001332">
    <property type="entry name" value="Acetolac_decarb"/>
    <property type="match status" value="1"/>
</dbReference>
<dbReference type="Pfam" id="PF03306">
    <property type="entry name" value="AAL_decarboxy"/>
    <property type="match status" value="1"/>
</dbReference>
<accession>A0AA40C9G2</accession>
<proteinExistence type="inferred from homology"/>
<evidence type="ECO:0000313" key="9">
    <source>
        <dbReference type="EMBL" id="KAK0630381.1"/>
    </source>
</evidence>
<evidence type="ECO:0000313" key="10">
    <source>
        <dbReference type="Proteomes" id="UP001174934"/>
    </source>
</evidence>
<evidence type="ECO:0000256" key="4">
    <source>
        <dbReference type="ARBA" id="ARBA00013204"/>
    </source>
</evidence>
<evidence type="ECO:0000256" key="2">
    <source>
        <dbReference type="ARBA" id="ARBA00005170"/>
    </source>
</evidence>
<comment type="catalytic activity">
    <reaction evidence="1">
        <text>(2S)-2-acetolactate + H(+) = (R)-acetoin + CO2</text>
        <dbReference type="Rhea" id="RHEA:21580"/>
        <dbReference type="ChEBI" id="CHEBI:15378"/>
        <dbReference type="ChEBI" id="CHEBI:15686"/>
        <dbReference type="ChEBI" id="CHEBI:16526"/>
        <dbReference type="ChEBI" id="CHEBI:58476"/>
        <dbReference type="EC" id="4.1.1.5"/>
    </reaction>
</comment>
<evidence type="ECO:0000256" key="5">
    <source>
        <dbReference type="ARBA" id="ARBA00020164"/>
    </source>
</evidence>
<organism evidence="9 10">
    <name type="scientific">Bombardia bombarda</name>
    <dbReference type="NCBI Taxonomy" id="252184"/>
    <lineage>
        <taxon>Eukaryota</taxon>
        <taxon>Fungi</taxon>
        <taxon>Dikarya</taxon>
        <taxon>Ascomycota</taxon>
        <taxon>Pezizomycotina</taxon>
        <taxon>Sordariomycetes</taxon>
        <taxon>Sordariomycetidae</taxon>
        <taxon>Sordariales</taxon>
        <taxon>Lasiosphaeriaceae</taxon>
        <taxon>Bombardia</taxon>
    </lineage>
</organism>
<evidence type="ECO:0000256" key="8">
    <source>
        <dbReference type="ARBA" id="ARBA00023239"/>
    </source>
</evidence>
<evidence type="ECO:0000256" key="3">
    <source>
        <dbReference type="ARBA" id="ARBA00007106"/>
    </source>
</evidence>
<dbReference type="SUPFAM" id="SSF117856">
    <property type="entry name" value="AF0104/ALDC/Ptd012-like"/>
    <property type="match status" value="1"/>
</dbReference>
<dbReference type="GO" id="GO:0045151">
    <property type="term" value="P:acetoin biosynthetic process"/>
    <property type="evidence" value="ECO:0007669"/>
    <property type="project" value="UniProtKB-KW"/>
</dbReference>
<dbReference type="Proteomes" id="UP001174934">
    <property type="component" value="Unassembled WGS sequence"/>
</dbReference>
<comment type="similarity">
    <text evidence="3">Belongs to the alpha-acetolactate decarboxylase family.</text>
</comment>
<evidence type="ECO:0000256" key="1">
    <source>
        <dbReference type="ARBA" id="ARBA00001784"/>
    </source>
</evidence>
<dbReference type="PANTHER" id="PTHR35524">
    <property type="entry name" value="ALPHA-ACETOLACTATE DECARBOXYLASE"/>
    <property type="match status" value="1"/>
</dbReference>
<dbReference type="Gene3D" id="3.30.1330.80">
    <property type="entry name" value="Hypothetical protein, similar to alpha- acetolactate decarboxylase, domain 2"/>
    <property type="match status" value="2"/>
</dbReference>
<dbReference type="EMBL" id="JAULSR010000002">
    <property type="protein sequence ID" value="KAK0630381.1"/>
    <property type="molecule type" value="Genomic_DNA"/>
</dbReference>
<dbReference type="InterPro" id="IPR005128">
    <property type="entry name" value="Acetolactate_a_deCO2ase"/>
</dbReference>
<dbReference type="PANTHER" id="PTHR35524:SF1">
    <property type="entry name" value="ALPHA-ACETOLACTATE DECARBOXYLASE"/>
    <property type="match status" value="1"/>
</dbReference>
<comment type="pathway">
    <text evidence="2">Polyol metabolism; (R,R)-butane-2,3-diol biosynthesis; (R,R)-butane-2,3-diol from pyruvate: step 2/3.</text>
</comment>
<evidence type="ECO:0000256" key="6">
    <source>
        <dbReference type="ARBA" id="ARBA00022793"/>
    </source>
</evidence>
<keyword evidence="7" id="KW-0005">Acetoin biosynthesis</keyword>
<dbReference type="GO" id="GO:0047605">
    <property type="term" value="F:acetolactate decarboxylase activity"/>
    <property type="evidence" value="ECO:0007669"/>
    <property type="project" value="UniProtKB-EC"/>
</dbReference>
<keyword evidence="10" id="KW-1185">Reference proteome</keyword>
<dbReference type="EC" id="4.1.1.5" evidence="4"/>
<protein>
    <recommendedName>
        <fullName evidence="5">Alpha-acetolactate decarboxylase</fullName>
        <ecNumber evidence="4">4.1.1.5</ecNumber>
    </recommendedName>
</protein>
<keyword evidence="8" id="KW-0456">Lyase</keyword>
<dbReference type="AlphaFoldDB" id="A0AA40C9G2"/>
<evidence type="ECO:0000256" key="7">
    <source>
        <dbReference type="ARBA" id="ARBA00023061"/>
    </source>
</evidence>
<gene>
    <name evidence="9" type="ORF">B0T17DRAFT_589916</name>
</gene>